<evidence type="ECO:0000313" key="1">
    <source>
        <dbReference type="EMBL" id="CDJ42415.1"/>
    </source>
</evidence>
<accession>U6L3V6</accession>
<evidence type="ECO:0000313" key="2">
    <source>
        <dbReference type="Proteomes" id="UP000030747"/>
    </source>
</evidence>
<dbReference type="EMBL" id="HG675716">
    <property type="protein sequence ID" value="CDJ42415.1"/>
    <property type="molecule type" value="Genomic_DNA"/>
</dbReference>
<proteinExistence type="predicted"/>
<dbReference type="AlphaFoldDB" id="U6L3V6"/>
<name>U6L3V6_EIMTE</name>
<reference evidence="1" key="2">
    <citation type="submission" date="2013-10" db="EMBL/GenBank/DDBJ databases">
        <authorList>
            <person name="Aslett M."/>
        </authorList>
    </citation>
    <scope>NUCLEOTIDE SEQUENCE [LARGE SCALE GENOMIC DNA]</scope>
    <source>
        <strain evidence="1">Houghton</strain>
    </source>
</reference>
<organism evidence="1 2">
    <name type="scientific">Eimeria tenella</name>
    <name type="common">Coccidian parasite</name>
    <dbReference type="NCBI Taxonomy" id="5802"/>
    <lineage>
        <taxon>Eukaryota</taxon>
        <taxon>Sar</taxon>
        <taxon>Alveolata</taxon>
        <taxon>Apicomplexa</taxon>
        <taxon>Conoidasida</taxon>
        <taxon>Coccidia</taxon>
        <taxon>Eucoccidiorida</taxon>
        <taxon>Eimeriorina</taxon>
        <taxon>Eimeriidae</taxon>
        <taxon>Eimeria</taxon>
    </lineage>
</organism>
<sequence>MEENPTVAIISPEEDIYMNSTHFSAGKKGGILLKDAAVQTSIPLCVCQQERRALRPPVSWLKKPSVPFSAAAAAAAADAADAAELTTAAETVATDAAATTSTPVAAAAAASSSTAASPPVEVAGGSEADSGEDEAFVGAAAAAAAAAPWYENLIAAAAKQWLQKSCCSARSAAAAAAADGAAAAASPQTFVHEPRSPVLLRGSSRHLASCELQQQQQQLLLLQLQQQQQQDANGAALSPAAAAAAAAAAEPGMELNGRRRHSTIEGGVKRIINKMKKEFKNSKLNCESDEDVPYETPTGGAVKGILLILLLNFQLN</sequence>
<dbReference type="OrthoDB" id="10449013at2759"/>
<reference evidence="1" key="1">
    <citation type="submission" date="2013-10" db="EMBL/GenBank/DDBJ databases">
        <title>Genomic analysis of the causative agents of coccidiosis in chickens.</title>
        <authorList>
            <person name="Reid A.J."/>
            <person name="Blake D."/>
            <person name="Billington K."/>
            <person name="Browne H."/>
            <person name="Dunn M."/>
            <person name="Hung S."/>
            <person name="Kawahara F."/>
            <person name="Miranda-Saavedra D."/>
            <person name="Mourier T."/>
            <person name="Nagra H."/>
            <person name="Otto T.D."/>
            <person name="Rawlings N."/>
            <person name="Sanchez A."/>
            <person name="Sanders M."/>
            <person name="Subramaniam C."/>
            <person name="Tay Y."/>
            <person name="Dear P."/>
            <person name="Doerig C."/>
            <person name="Gruber A."/>
            <person name="Parkinson J."/>
            <person name="Shirley M."/>
            <person name="Wan K.L."/>
            <person name="Berriman M."/>
            <person name="Tomley F."/>
            <person name="Pain A."/>
        </authorList>
    </citation>
    <scope>NUCLEOTIDE SEQUENCE [LARGE SCALE GENOMIC DNA]</scope>
    <source>
        <strain evidence="1">Houghton</strain>
    </source>
</reference>
<dbReference type="RefSeq" id="XP_013233165.1">
    <property type="nucleotide sequence ID" value="XM_013377711.1"/>
</dbReference>
<keyword evidence="2" id="KW-1185">Reference proteome</keyword>
<dbReference type="VEuPathDB" id="ToxoDB:ETH_00020815"/>
<dbReference type="VEuPathDB" id="ToxoDB:ETH2_1126100"/>
<dbReference type="Proteomes" id="UP000030747">
    <property type="component" value="Unassembled WGS sequence"/>
</dbReference>
<gene>
    <name evidence="1" type="ORF">ETH_00020815</name>
</gene>
<protein>
    <submittedName>
        <fullName evidence="1">Uncharacterized protein</fullName>
    </submittedName>
</protein>
<dbReference type="GeneID" id="25253281"/>